<dbReference type="AlphaFoldDB" id="A0A1Q9C3H4"/>
<reference evidence="2 3" key="1">
    <citation type="submission" date="2016-02" db="EMBL/GenBank/DDBJ databases">
        <title>Genome analysis of coral dinoflagellate symbionts highlights evolutionary adaptations to a symbiotic lifestyle.</title>
        <authorList>
            <person name="Aranda M."/>
            <person name="Li Y."/>
            <person name="Liew Y.J."/>
            <person name="Baumgarten S."/>
            <person name="Simakov O."/>
            <person name="Wilson M."/>
            <person name="Piel J."/>
            <person name="Ashoor H."/>
            <person name="Bougouffa S."/>
            <person name="Bajic V.B."/>
            <person name="Ryu T."/>
            <person name="Ravasi T."/>
            <person name="Bayer T."/>
            <person name="Micklem G."/>
            <person name="Kim H."/>
            <person name="Bhak J."/>
            <person name="Lajeunesse T.C."/>
            <person name="Voolstra C.R."/>
        </authorList>
    </citation>
    <scope>NUCLEOTIDE SEQUENCE [LARGE SCALE GENOMIC DNA]</scope>
    <source>
        <strain evidence="2 3">CCMP2467</strain>
    </source>
</reference>
<evidence type="ECO:0000256" key="1">
    <source>
        <dbReference type="SAM" id="MobiDB-lite"/>
    </source>
</evidence>
<sequence length="219" mass="24247">MAKRLLPRRSGLSVEEKQCMGRAPLFSEAFLLQAQHRRWRKESDVHSPAAAKAHKVSGVTAQPSPPQKDGRSLSKEHSVRAEPLQSVEQQFAEMIENIFPLPGKPIVGNRLASRRTVQVASTPINRECSKGAEARPKPAMVSEAKRLALLRKDRAWNSKQFPLRKNCIELVRGALATRIERALGGNLIFIMEASKRFVGRDWGAGLEVVETGLCGVPKV</sequence>
<evidence type="ECO:0000313" key="3">
    <source>
        <dbReference type="Proteomes" id="UP000186817"/>
    </source>
</evidence>
<evidence type="ECO:0000313" key="2">
    <source>
        <dbReference type="EMBL" id="OLP77466.1"/>
    </source>
</evidence>
<comment type="caution">
    <text evidence="2">The sequence shown here is derived from an EMBL/GenBank/DDBJ whole genome shotgun (WGS) entry which is preliminary data.</text>
</comment>
<organism evidence="2 3">
    <name type="scientific">Symbiodinium microadriaticum</name>
    <name type="common">Dinoflagellate</name>
    <name type="synonym">Zooxanthella microadriatica</name>
    <dbReference type="NCBI Taxonomy" id="2951"/>
    <lineage>
        <taxon>Eukaryota</taxon>
        <taxon>Sar</taxon>
        <taxon>Alveolata</taxon>
        <taxon>Dinophyceae</taxon>
        <taxon>Suessiales</taxon>
        <taxon>Symbiodiniaceae</taxon>
        <taxon>Symbiodinium</taxon>
    </lineage>
</organism>
<feature type="region of interest" description="Disordered" evidence="1">
    <location>
        <begin position="41"/>
        <end position="82"/>
    </location>
</feature>
<name>A0A1Q9C3H4_SYMMI</name>
<accession>A0A1Q9C3H4</accession>
<protein>
    <submittedName>
        <fullName evidence="2">Uncharacterized protein</fullName>
    </submittedName>
</protein>
<keyword evidence="3" id="KW-1185">Reference proteome</keyword>
<gene>
    <name evidence="2" type="ORF">AK812_SmicGene42470</name>
</gene>
<dbReference type="EMBL" id="LSRX01001762">
    <property type="protein sequence ID" value="OLP77466.1"/>
    <property type="molecule type" value="Genomic_DNA"/>
</dbReference>
<proteinExistence type="predicted"/>
<feature type="compositionally biased region" description="Basic and acidic residues" evidence="1">
    <location>
        <begin position="68"/>
        <end position="80"/>
    </location>
</feature>
<dbReference type="Proteomes" id="UP000186817">
    <property type="component" value="Unassembled WGS sequence"/>
</dbReference>